<gene>
    <name evidence="1" type="ORF">PCOR1329_LOCUS73972</name>
</gene>
<reference evidence="1" key="1">
    <citation type="submission" date="2023-10" db="EMBL/GenBank/DDBJ databases">
        <authorList>
            <person name="Chen Y."/>
            <person name="Shah S."/>
            <person name="Dougan E. K."/>
            <person name="Thang M."/>
            <person name="Chan C."/>
        </authorList>
    </citation>
    <scope>NUCLEOTIDE SEQUENCE [LARGE SCALE GENOMIC DNA]</scope>
</reference>
<evidence type="ECO:0000313" key="2">
    <source>
        <dbReference type="Proteomes" id="UP001189429"/>
    </source>
</evidence>
<comment type="caution">
    <text evidence="1">The sequence shown here is derived from an EMBL/GenBank/DDBJ whole genome shotgun (WGS) entry which is preliminary data.</text>
</comment>
<sequence length="122" mass="13768">MTLELRGLVLGSREQRWHTPTSNENKIHQVNVSALHSGKQWKPYQLIFIGRPLASLYLFRLPISMTSFPIVSATVELKFGESRQQKSDDTAHTQLNRSLRVPGHGPFASICPDTGLYCDCMI</sequence>
<proteinExistence type="predicted"/>
<dbReference type="Proteomes" id="UP001189429">
    <property type="component" value="Unassembled WGS sequence"/>
</dbReference>
<protein>
    <submittedName>
        <fullName evidence="1">Uncharacterized protein</fullName>
    </submittedName>
</protein>
<organism evidence="1 2">
    <name type="scientific">Prorocentrum cordatum</name>
    <dbReference type="NCBI Taxonomy" id="2364126"/>
    <lineage>
        <taxon>Eukaryota</taxon>
        <taxon>Sar</taxon>
        <taxon>Alveolata</taxon>
        <taxon>Dinophyceae</taxon>
        <taxon>Prorocentrales</taxon>
        <taxon>Prorocentraceae</taxon>
        <taxon>Prorocentrum</taxon>
    </lineage>
</organism>
<name>A0ABN9X6T7_9DINO</name>
<accession>A0ABN9X6T7</accession>
<evidence type="ECO:0000313" key="1">
    <source>
        <dbReference type="EMBL" id="CAK0895134.1"/>
    </source>
</evidence>
<keyword evidence="2" id="KW-1185">Reference proteome</keyword>
<dbReference type="EMBL" id="CAUYUJ010019993">
    <property type="protein sequence ID" value="CAK0895134.1"/>
    <property type="molecule type" value="Genomic_DNA"/>
</dbReference>